<dbReference type="InterPro" id="IPR050641">
    <property type="entry name" value="RIFMO-like"/>
</dbReference>
<dbReference type="OrthoDB" id="9766816at2"/>
<keyword evidence="5" id="KW-0503">Monooxygenase</keyword>
<dbReference type="Pfam" id="PF01494">
    <property type="entry name" value="FAD_binding_3"/>
    <property type="match status" value="1"/>
</dbReference>
<evidence type="ECO:0000256" key="2">
    <source>
        <dbReference type="ARBA" id="ARBA00022630"/>
    </source>
</evidence>
<name>A0A024QG34_9BACI</name>
<dbReference type="eggNOG" id="COG0654">
    <property type="taxonomic scope" value="Bacteria"/>
</dbReference>
<dbReference type="PRINTS" id="PR00420">
    <property type="entry name" value="RNGMNOXGNASE"/>
</dbReference>
<keyword evidence="2" id="KW-0285">Flavoprotein</keyword>
<dbReference type="Proteomes" id="UP000028875">
    <property type="component" value="Unassembled WGS sequence"/>
</dbReference>
<sequence>MGSDVLIVGAGPTGLALALSMAKQGVSTKIIDKAAGPGTASRAMAVMPRTLEFYDQFGFADEMVTESIKIENINLYVDGKKRARMHVGSLGEGISNYTSPFSFPQDEHEKLLLKKLSSFGVTVEWNTELISFQERQNNVTATLQSYDETVEEVFLYVCGCDGAGSAVRQEIQADFPGGTYEEKFYVMDIKATGKPVGSHNLSLCLRDNSFVVLLPVRSTGTTRAIGVFPPQMSMQSDAGDNEQLVSFIEKAYQLQVSDVNWFSSYNVHHRVASHFRKGRAFLVGDAAHIHSPAGGQGMNTGIGDAMNLGWKLAGVIQGKSNLKLLDTFEQERKSFAERLVNTTDQAFTRVVSKRLLDRVLRKQLAPVAIPFINRSNRIRQGLFRVISQTQISYPNSSISKGEVGDIQAGDRLPYTKENYKSLQMVDWQVHIYGSATSKMQHFCYENGIKLYTFSFDSIAEGKGLQKEAIYLIRPDGHIGFTNSHQDINKLKAYLDHWGIIPFRKTKSNS</sequence>
<keyword evidence="5" id="KW-0560">Oxidoreductase</keyword>
<organism evidence="5 6">
    <name type="scientific">Virgibacillus massiliensis</name>
    <dbReference type="NCBI Taxonomy" id="1462526"/>
    <lineage>
        <taxon>Bacteria</taxon>
        <taxon>Bacillati</taxon>
        <taxon>Bacillota</taxon>
        <taxon>Bacilli</taxon>
        <taxon>Bacillales</taxon>
        <taxon>Bacillaceae</taxon>
        <taxon>Virgibacillus</taxon>
    </lineage>
</organism>
<dbReference type="EMBL" id="CCDP010000002">
    <property type="protein sequence ID" value="CDQ41207.1"/>
    <property type="molecule type" value="Genomic_DNA"/>
</dbReference>
<accession>A0A024QG34</accession>
<reference evidence="5 6" key="1">
    <citation type="submission" date="2014-03" db="EMBL/GenBank/DDBJ databases">
        <authorList>
            <person name="Urmite Genomes U."/>
        </authorList>
    </citation>
    <scope>NUCLEOTIDE SEQUENCE [LARGE SCALE GENOMIC DNA]</scope>
    <source>
        <strain evidence="5 6">Vm-5</strain>
    </source>
</reference>
<keyword evidence="6" id="KW-1185">Reference proteome</keyword>
<dbReference type="Gene3D" id="3.50.50.60">
    <property type="entry name" value="FAD/NAD(P)-binding domain"/>
    <property type="match status" value="1"/>
</dbReference>
<dbReference type="STRING" id="1462526.BN990_03562"/>
<evidence type="ECO:0000256" key="1">
    <source>
        <dbReference type="ARBA" id="ARBA00001974"/>
    </source>
</evidence>
<evidence type="ECO:0000313" key="6">
    <source>
        <dbReference type="Proteomes" id="UP000028875"/>
    </source>
</evidence>
<feature type="domain" description="FAD-binding" evidence="4">
    <location>
        <begin position="4"/>
        <end position="342"/>
    </location>
</feature>
<evidence type="ECO:0000259" key="4">
    <source>
        <dbReference type="Pfam" id="PF01494"/>
    </source>
</evidence>
<dbReference type="GO" id="GO:0071949">
    <property type="term" value="F:FAD binding"/>
    <property type="evidence" value="ECO:0007669"/>
    <property type="project" value="InterPro"/>
</dbReference>
<dbReference type="AlphaFoldDB" id="A0A024QG34"/>
<proteinExistence type="predicted"/>
<comment type="cofactor">
    <cofactor evidence="1">
        <name>FAD</name>
        <dbReference type="ChEBI" id="CHEBI:57692"/>
    </cofactor>
</comment>
<dbReference type="InterPro" id="IPR036188">
    <property type="entry name" value="FAD/NAD-bd_sf"/>
</dbReference>
<dbReference type="RefSeq" id="WP_021290525.1">
    <property type="nucleotide sequence ID" value="NZ_BNER01000009.1"/>
</dbReference>
<dbReference type="PANTHER" id="PTHR43004:SF19">
    <property type="entry name" value="BINDING MONOOXYGENASE, PUTATIVE (JCVI)-RELATED"/>
    <property type="match status" value="1"/>
</dbReference>
<gene>
    <name evidence="5" type="primary">pcpB</name>
    <name evidence="5" type="ORF">BN990_03562</name>
</gene>
<comment type="caution">
    <text evidence="5">The sequence shown here is derived from an EMBL/GenBank/DDBJ whole genome shotgun (WGS) entry which is preliminary data.</text>
</comment>
<dbReference type="PANTHER" id="PTHR43004">
    <property type="entry name" value="TRK SYSTEM POTASSIUM UPTAKE PROTEIN"/>
    <property type="match status" value="1"/>
</dbReference>
<dbReference type="InterPro" id="IPR002938">
    <property type="entry name" value="FAD-bd"/>
</dbReference>
<evidence type="ECO:0000256" key="3">
    <source>
        <dbReference type="ARBA" id="ARBA00022827"/>
    </source>
</evidence>
<dbReference type="SUPFAM" id="SSF51905">
    <property type="entry name" value="FAD/NAD(P)-binding domain"/>
    <property type="match status" value="1"/>
</dbReference>
<protein>
    <submittedName>
        <fullName evidence="5">Pentachlorophenol 4-monooxygenase</fullName>
    </submittedName>
</protein>
<evidence type="ECO:0000313" key="5">
    <source>
        <dbReference type="EMBL" id="CDQ41207.1"/>
    </source>
</evidence>
<keyword evidence="3" id="KW-0274">FAD</keyword>
<reference evidence="6" key="2">
    <citation type="submission" date="2014-05" db="EMBL/GenBank/DDBJ databases">
        <title>Draft genome sequence of Virgibacillus massiliensis Vm-5.</title>
        <authorList>
            <person name="Khelaifia S."/>
            <person name="Croce O."/>
            <person name="Lagier J.C."/>
            <person name="Raoult D."/>
        </authorList>
    </citation>
    <scope>NUCLEOTIDE SEQUENCE [LARGE SCALE GENOMIC DNA]</scope>
    <source>
        <strain evidence="6">Vm-5</strain>
    </source>
</reference>
<dbReference type="GO" id="GO:0016709">
    <property type="term" value="F:oxidoreductase activity, acting on paired donors, with incorporation or reduction of molecular oxygen, NAD(P)H as one donor, and incorporation of one atom of oxygen"/>
    <property type="evidence" value="ECO:0007669"/>
    <property type="project" value="UniProtKB-ARBA"/>
</dbReference>
<dbReference type="Gene3D" id="3.30.70.2450">
    <property type="match status" value="1"/>
</dbReference>